<sequence>MAATDMGFVPKIEICVEGIDEAVLAAEAGADRVELCTALSEGGLTASPGLLREAAARVKDAKVMAIVRPRKGDFLYTDAEYAVMLGDVAAIRDAGLPGMVCGCLNADGTIDAPRMAELVRAAGPMEVTCHRAFDMTPDPYKALDALIRCGVTRVLTSGQTADARNGLDLLRGLIRHAAGRIEILVCGQLSPSEIDPNDEDLTGYEFHFADATVEPGPMEYRNPDVFMGTDAGDAEYERRVIDPARLAAKIRQSRGL</sequence>
<accession>A0ABV7GKW4</accession>
<dbReference type="Proteomes" id="UP001595632">
    <property type="component" value="Unassembled WGS sequence"/>
</dbReference>
<dbReference type="SUPFAM" id="SSF110395">
    <property type="entry name" value="CutC-like"/>
    <property type="match status" value="1"/>
</dbReference>
<protein>
    <recommendedName>
        <fullName evidence="2">PF03932 family protein CutC</fullName>
    </recommendedName>
</protein>
<evidence type="ECO:0000313" key="4">
    <source>
        <dbReference type="Proteomes" id="UP001595632"/>
    </source>
</evidence>
<dbReference type="EMBL" id="JBHRTB010000010">
    <property type="protein sequence ID" value="MFC3142219.1"/>
    <property type="molecule type" value="Genomic_DNA"/>
</dbReference>
<evidence type="ECO:0000256" key="1">
    <source>
        <dbReference type="ARBA" id="ARBA00007768"/>
    </source>
</evidence>
<comment type="similarity">
    <text evidence="1 2">Belongs to the CutC family.</text>
</comment>
<dbReference type="PANTHER" id="PTHR12598:SF0">
    <property type="entry name" value="COPPER HOMEOSTASIS PROTEIN CUTC HOMOLOG"/>
    <property type="match status" value="1"/>
</dbReference>
<dbReference type="PANTHER" id="PTHR12598">
    <property type="entry name" value="COPPER HOMEOSTASIS PROTEIN CUTC"/>
    <property type="match status" value="1"/>
</dbReference>
<dbReference type="RefSeq" id="WP_275634121.1">
    <property type="nucleotide sequence ID" value="NZ_JARGYD010000007.1"/>
</dbReference>
<comment type="caution">
    <text evidence="2">Once thought to be involved in copper homeostasis, experiments in E.coli have shown this is not the case.</text>
</comment>
<dbReference type="Pfam" id="PF03932">
    <property type="entry name" value="CutC"/>
    <property type="match status" value="1"/>
</dbReference>
<gene>
    <name evidence="2" type="primary">cutC</name>
    <name evidence="3" type="ORF">ACFOGP_05835</name>
</gene>
<comment type="caution">
    <text evidence="3">The sequence shown here is derived from an EMBL/GenBank/DDBJ whole genome shotgun (WGS) entry which is preliminary data.</text>
</comment>
<dbReference type="HAMAP" id="MF_00795">
    <property type="entry name" value="CutC"/>
    <property type="match status" value="1"/>
</dbReference>
<comment type="subcellular location">
    <subcellularLocation>
        <location evidence="2">Cytoplasm</location>
    </subcellularLocation>
</comment>
<organism evidence="3 4">
    <name type="scientific">Psychromarinibacter halotolerans</name>
    <dbReference type="NCBI Taxonomy" id="1775175"/>
    <lineage>
        <taxon>Bacteria</taxon>
        <taxon>Pseudomonadati</taxon>
        <taxon>Pseudomonadota</taxon>
        <taxon>Alphaproteobacteria</taxon>
        <taxon>Rhodobacterales</taxon>
        <taxon>Paracoccaceae</taxon>
        <taxon>Psychromarinibacter</taxon>
    </lineage>
</organism>
<name>A0ABV7GKW4_9RHOB</name>
<dbReference type="InterPro" id="IPR036822">
    <property type="entry name" value="CutC-like_dom_sf"/>
</dbReference>
<keyword evidence="4" id="KW-1185">Reference proteome</keyword>
<keyword evidence="2" id="KW-0963">Cytoplasm</keyword>
<reference evidence="4" key="1">
    <citation type="journal article" date="2019" name="Int. J. Syst. Evol. Microbiol.">
        <title>The Global Catalogue of Microorganisms (GCM) 10K type strain sequencing project: providing services to taxonomists for standard genome sequencing and annotation.</title>
        <authorList>
            <consortium name="The Broad Institute Genomics Platform"/>
            <consortium name="The Broad Institute Genome Sequencing Center for Infectious Disease"/>
            <person name="Wu L."/>
            <person name="Ma J."/>
        </authorList>
    </citation>
    <scope>NUCLEOTIDE SEQUENCE [LARGE SCALE GENOMIC DNA]</scope>
    <source>
        <strain evidence="4">KCTC 52366</strain>
    </source>
</reference>
<proteinExistence type="inferred from homology"/>
<dbReference type="InterPro" id="IPR005627">
    <property type="entry name" value="CutC-like"/>
</dbReference>
<dbReference type="Gene3D" id="3.20.20.380">
    <property type="entry name" value="Copper homeostasis (CutC) domain"/>
    <property type="match status" value="1"/>
</dbReference>
<evidence type="ECO:0000313" key="3">
    <source>
        <dbReference type="EMBL" id="MFC3142219.1"/>
    </source>
</evidence>
<evidence type="ECO:0000256" key="2">
    <source>
        <dbReference type="HAMAP-Rule" id="MF_00795"/>
    </source>
</evidence>